<feature type="transmembrane region" description="Helical" evidence="1">
    <location>
        <begin position="77"/>
        <end position="95"/>
    </location>
</feature>
<accession>A0ABN3IEL0</accession>
<dbReference type="InterPro" id="IPR002818">
    <property type="entry name" value="DJ-1/PfpI"/>
</dbReference>
<keyword evidence="1" id="KW-1133">Transmembrane helix</keyword>
<sequence length="585" mass="61568">MNLRFARHYLEMVVAMMVGMLVFGAVLGAVLGAVGLDYSHAEHPAIGSLEMAFTMSLGMVAWMRYRGHGWAPTLEMAAAMFAPLAVLLPLLWTGAVSGDSVMMLLHVLMLPAMLAAMLRRRDEYSAAHGRGERVVRVLGRAAAVLAAFLLVPAAVYAVGANAYEASRYTQPEATGAAASAVAAATPPAHDPRKPTAVIVVGNGGANIADTLVPFEVLSSTGAFNVYTVAPERRPLPLLGGLDLVPDLGFAQLDQRLGGKAPDVTVVPDMPEDDAADAKVTAWLRGRASDGLLLGVCTGARLLAEAGVLDGRDATSHWYRLPKLEEDHPEVKWRRGTRYLDDGDVITTGGLLSSVDGTLRAVERLVNADAAAAAARAVGWRHYSPGKPASLPAAELTPSNAIVHLLNLGYRSSGTTVGVLLTGGVGEIELAAAFDPYAEVKSARTLAIAADDGSVRSRHGLTFIPRDDLDAMGRVDRLVVPGAGAAARPDARIAAAARRADVPVDYLHERPGFGFDAALRGMARTMDVPTAEWTGKILEYPTAGLGLSGPAWPWTLALRPLLLGLAGLAVALVAARLVRRARARRS</sequence>
<feature type="transmembrane region" description="Helical" evidence="1">
    <location>
        <begin position="46"/>
        <end position="65"/>
    </location>
</feature>
<feature type="transmembrane region" description="Helical" evidence="1">
    <location>
        <begin position="12"/>
        <end position="34"/>
    </location>
</feature>
<dbReference type="PANTHER" id="PTHR43130">
    <property type="entry name" value="ARAC-FAMILY TRANSCRIPTIONAL REGULATOR"/>
    <property type="match status" value="1"/>
</dbReference>
<comment type="caution">
    <text evidence="3">The sequence shown here is derived from an EMBL/GenBank/DDBJ whole genome shotgun (WGS) entry which is preliminary data.</text>
</comment>
<feature type="transmembrane region" description="Helical" evidence="1">
    <location>
        <begin position="101"/>
        <end position="118"/>
    </location>
</feature>
<dbReference type="EMBL" id="BAAARW010000002">
    <property type="protein sequence ID" value="GAA2401091.1"/>
    <property type="molecule type" value="Genomic_DNA"/>
</dbReference>
<keyword evidence="1" id="KW-0812">Transmembrane</keyword>
<name>A0ABN3IEL0_9ACTN</name>
<dbReference type="SUPFAM" id="SSF52317">
    <property type="entry name" value="Class I glutamine amidotransferase-like"/>
    <property type="match status" value="2"/>
</dbReference>
<organism evidence="3 4">
    <name type="scientific">Actinomadura vinacea</name>
    <dbReference type="NCBI Taxonomy" id="115336"/>
    <lineage>
        <taxon>Bacteria</taxon>
        <taxon>Bacillati</taxon>
        <taxon>Actinomycetota</taxon>
        <taxon>Actinomycetes</taxon>
        <taxon>Streptosporangiales</taxon>
        <taxon>Thermomonosporaceae</taxon>
        <taxon>Actinomadura</taxon>
    </lineage>
</organism>
<keyword evidence="1" id="KW-0472">Membrane</keyword>
<protein>
    <recommendedName>
        <fullName evidence="2">DJ-1/PfpI domain-containing protein</fullName>
    </recommendedName>
</protein>
<evidence type="ECO:0000313" key="4">
    <source>
        <dbReference type="Proteomes" id="UP001501231"/>
    </source>
</evidence>
<evidence type="ECO:0000256" key="1">
    <source>
        <dbReference type="SAM" id="Phobius"/>
    </source>
</evidence>
<dbReference type="InterPro" id="IPR029062">
    <property type="entry name" value="Class_I_gatase-like"/>
</dbReference>
<proteinExistence type="predicted"/>
<feature type="transmembrane region" description="Helical" evidence="1">
    <location>
        <begin position="556"/>
        <end position="577"/>
    </location>
</feature>
<dbReference type="Proteomes" id="UP001501231">
    <property type="component" value="Unassembled WGS sequence"/>
</dbReference>
<dbReference type="RefSeq" id="WP_344586714.1">
    <property type="nucleotide sequence ID" value="NZ_BAAARW010000002.1"/>
</dbReference>
<dbReference type="InterPro" id="IPR052158">
    <property type="entry name" value="INH-QAR"/>
</dbReference>
<dbReference type="Gene3D" id="3.40.50.880">
    <property type="match status" value="2"/>
</dbReference>
<reference evidence="3 4" key="1">
    <citation type="journal article" date="2019" name="Int. J. Syst. Evol. Microbiol.">
        <title>The Global Catalogue of Microorganisms (GCM) 10K type strain sequencing project: providing services to taxonomists for standard genome sequencing and annotation.</title>
        <authorList>
            <consortium name="The Broad Institute Genomics Platform"/>
            <consortium name="The Broad Institute Genome Sequencing Center for Infectious Disease"/>
            <person name="Wu L."/>
            <person name="Ma J."/>
        </authorList>
    </citation>
    <scope>NUCLEOTIDE SEQUENCE [LARGE SCALE GENOMIC DNA]</scope>
    <source>
        <strain evidence="3 4">JCM 3325</strain>
    </source>
</reference>
<dbReference type="Pfam" id="PF01965">
    <property type="entry name" value="DJ-1_PfpI"/>
    <property type="match status" value="1"/>
</dbReference>
<evidence type="ECO:0000313" key="3">
    <source>
        <dbReference type="EMBL" id="GAA2401091.1"/>
    </source>
</evidence>
<keyword evidence="4" id="KW-1185">Reference proteome</keyword>
<feature type="transmembrane region" description="Helical" evidence="1">
    <location>
        <begin position="138"/>
        <end position="159"/>
    </location>
</feature>
<evidence type="ECO:0000259" key="2">
    <source>
        <dbReference type="Pfam" id="PF01965"/>
    </source>
</evidence>
<dbReference type="PANTHER" id="PTHR43130:SF3">
    <property type="entry name" value="HTH-TYPE TRANSCRIPTIONAL REGULATOR RV1931C"/>
    <property type="match status" value="1"/>
</dbReference>
<feature type="domain" description="DJ-1/PfpI" evidence="2">
    <location>
        <begin position="198"/>
        <end position="349"/>
    </location>
</feature>
<gene>
    <name evidence="3" type="ORF">GCM10010191_05420</name>
</gene>